<feature type="signal peptide" evidence="1">
    <location>
        <begin position="1"/>
        <end position="19"/>
    </location>
</feature>
<dbReference type="InterPro" id="IPR052998">
    <property type="entry name" value="Hetero-Diels-Alderase-like"/>
</dbReference>
<organism evidence="2 3">
    <name type="scientific">Bimuria novae-zelandiae CBS 107.79</name>
    <dbReference type="NCBI Taxonomy" id="1447943"/>
    <lineage>
        <taxon>Eukaryota</taxon>
        <taxon>Fungi</taxon>
        <taxon>Dikarya</taxon>
        <taxon>Ascomycota</taxon>
        <taxon>Pezizomycotina</taxon>
        <taxon>Dothideomycetes</taxon>
        <taxon>Pleosporomycetidae</taxon>
        <taxon>Pleosporales</taxon>
        <taxon>Massarineae</taxon>
        <taxon>Didymosphaeriaceae</taxon>
        <taxon>Bimuria</taxon>
    </lineage>
</organism>
<feature type="chain" id="PRO_5025510732" description="SMP-30/Gluconolactonase/LRE-like region domain-containing protein" evidence="1">
    <location>
        <begin position="20"/>
        <end position="335"/>
    </location>
</feature>
<evidence type="ECO:0000313" key="2">
    <source>
        <dbReference type="EMBL" id="KAF1978242.1"/>
    </source>
</evidence>
<protein>
    <recommendedName>
        <fullName evidence="4">SMP-30/Gluconolactonase/LRE-like region domain-containing protein</fullName>
    </recommendedName>
</protein>
<dbReference type="PANTHER" id="PTHR42060:SF1">
    <property type="entry name" value="NHL REPEAT-CONTAINING PROTEIN"/>
    <property type="match status" value="1"/>
</dbReference>
<evidence type="ECO:0000313" key="3">
    <source>
        <dbReference type="Proteomes" id="UP000800036"/>
    </source>
</evidence>
<dbReference type="SUPFAM" id="SSF63829">
    <property type="entry name" value="Calcium-dependent phosphotriesterase"/>
    <property type="match status" value="1"/>
</dbReference>
<name>A0A6A5VRC3_9PLEO</name>
<gene>
    <name evidence="2" type="ORF">BU23DRAFT_595992</name>
</gene>
<keyword evidence="1" id="KW-0732">Signal</keyword>
<dbReference type="PANTHER" id="PTHR42060">
    <property type="entry name" value="NHL REPEAT-CONTAINING PROTEIN-RELATED"/>
    <property type="match status" value="1"/>
</dbReference>
<evidence type="ECO:0008006" key="4">
    <source>
        <dbReference type="Google" id="ProtNLM"/>
    </source>
</evidence>
<dbReference type="OrthoDB" id="9977941at2759"/>
<evidence type="ECO:0000256" key="1">
    <source>
        <dbReference type="SAM" id="SignalP"/>
    </source>
</evidence>
<dbReference type="InterPro" id="IPR011042">
    <property type="entry name" value="6-blade_b-propeller_TolB-like"/>
</dbReference>
<sequence>MRPASLYLAALIHTGTSLAASVRIVHQFPNPTWVENIASTRNGSLLAGILGTTPAQLHILDPFSNTSQDTLLHTFPYSNAIFGITEYKTDVFAVAAGNFSATTANGTGDANIWSVDLSRGTSPNSAKVKKIAYLPRAQINGLAALDSETLLFTDSWAGNIRKVDIRTGKYEVILQDASTAHNVSGVPLSLGANGLKVLRSDPVPSSRAGGSAFLYFSNLQLGGAYRVQIDARTGRPQGRVVMLATGLGEVDDLAVTEDGTAFVARDEANDIVRIGLDGEVGFVSGEHKEIQGPTSAVLGRTYRDRGVLYVGDYGGLTAEGSYIRGGRVTAVDLTV</sequence>
<dbReference type="Proteomes" id="UP000800036">
    <property type="component" value="Unassembled WGS sequence"/>
</dbReference>
<keyword evidence="3" id="KW-1185">Reference proteome</keyword>
<reference evidence="2" key="1">
    <citation type="journal article" date="2020" name="Stud. Mycol.">
        <title>101 Dothideomycetes genomes: a test case for predicting lifestyles and emergence of pathogens.</title>
        <authorList>
            <person name="Haridas S."/>
            <person name="Albert R."/>
            <person name="Binder M."/>
            <person name="Bloem J."/>
            <person name="Labutti K."/>
            <person name="Salamov A."/>
            <person name="Andreopoulos B."/>
            <person name="Baker S."/>
            <person name="Barry K."/>
            <person name="Bills G."/>
            <person name="Bluhm B."/>
            <person name="Cannon C."/>
            <person name="Castanera R."/>
            <person name="Culley D."/>
            <person name="Daum C."/>
            <person name="Ezra D."/>
            <person name="Gonzalez J."/>
            <person name="Henrissat B."/>
            <person name="Kuo A."/>
            <person name="Liang C."/>
            <person name="Lipzen A."/>
            <person name="Lutzoni F."/>
            <person name="Magnuson J."/>
            <person name="Mondo S."/>
            <person name="Nolan M."/>
            <person name="Ohm R."/>
            <person name="Pangilinan J."/>
            <person name="Park H.-J."/>
            <person name="Ramirez L."/>
            <person name="Alfaro M."/>
            <person name="Sun H."/>
            <person name="Tritt A."/>
            <person name="Yoshinaga Y."/>
            <person name="Zwiers L.-H."/>
            <person name="Turgeon B."/>
            <person name="Goodwin S."/>
            <person name="Spatafora J."/>
            <person name="Crous P."/>
            <person name="Grigoriev I."/>
        </authorList>
    </citation>
    <scope>NUCLEOTIDE SEQUENCE</scope>
    <source>
        <strain evidence="2">CBS 107.79</strain>
    </source>
</reference>
<dbReference type="Gene3D" id="2.120.10.30">
    <property type="entry name" value="TolB, C-terminal domain"/>
    <property type="match status" value="1"/>
</dbReference>
<accession>A0A6A5VRC3</accession>
<dbReference type="AlphaFoldDB" id="A0A6A5VRC3"/>
<dbReference type="EMBL" id="ML976661">
    <property type="protein sequence ID" value="KAF1978242.1"/>
    <property type="molecule type" value="Genomic_DNA"/>
</dbReference>
<proteinExistence type="predicted"/>